<sequence length="771" mass="87442">MDIVRPLFAVTMDLPSWLSKSNRALHLVAPVPYHAQCQPRILKHRHAGAQSRLRDHFTPRGIPRCPDLGANKAVDHQSSLHRGTLISPGPVFADESRGQYQGLIVQGSPVSTTEHTNTQLYPGIVGPSNLQNTSTHNVSSFQPSIFGSAVEAQQSSFLTAYNPYPFVPEFSAASTSTPDNSPVQNSDTLHVSVSSGQTAVTVTSEQAFAEMGGGEIHLPQPCNHDTYKQFALEQGAQNFSPAQPLLKVTKSLLDDSELPSTEPELGSNLLSSQPVVPAVLAMRPVQLATRHRQDQVEAASDSSRPSSASEKNAMHLVKKRGPFNLQKRKETAETRKRKACLRCRVQKIRCDADQDEVEGSCLPCQSFSKVSKKTLHHVSCFRGKLTDIVLFRQGGLNLTKRWKGTEMKDVGDRVNTDIRSIQITLGVCDTPIEVKVVRFRAAATDVVARFWTVREGERGDEIKKKKDLEPFCLVDIWATATYFEKYVVDNAIGTIVKQHTPHKMLRNTLAGQDVIKRTYIAAVQYYLNLEKKNEVMAPSGKVANPQKRLLGNLFVFWHANQHTTGSAYICGKETLGMKPELKDETYPLFGKVSVPRMILAQFDSINHRKLLHRYGQKVLRDLEAFVFRNQSALWWPIYLTVFILLHEAKLQEGCNNILVHWHYYNCHPWPKPDDPWERHKHFMSELTSEQYDLVMDTMTDRRVQKQLAAWAKCRQENGMMEKPPMPPMGKQETPYMGSQTNYDWDHPCYWIAQMFEERWQPRPTYQREYMH</sequence>
<dbReference type="CDD" id="cd00067">
    <property type="entry name" value="GAL4"/>
    <property type="match status" value="1"/>
</dbReference>
<dbReference type="SUPFAM" id="SSF57701">
    <property type="entry name" value="Zn2/Cys6 DNA-binding domain"/>
    <property type="match status" value="1"/>
</dbReference>
<dbReference type="Proteomes" id="UP000002499">
    <property type="component" value="Unassembled WGS sequence"/>
</dbReference>
<proteinExistence type="predicted"/>
<feature type="compositionally biased region" description="Low complexity" evidence="2">
    <location>
        <begin position="298"/>
        <end position="309"/>
    </location>
</feature>
<dbReference type="eggNOG" id="ENOG502RAQ3">
    <property type="taxonomic scope" value="Eukaryota"/>
</dbReference>
<dbReference type="OMA" id="NILVHWH"/>
<gene>
    <name evidence="3" type="ORF">MAC_05570</name>
</gene>
<dbReference type="InterPro" id="IPR001138">
    <property type="entry name" value="Zn2Cys6_DnaBD"/>
</dbReference>
<dbReference type="KEGG" id="maw:19249881"/>
<dbReference type="OrthoDB" id="5362630at2759"/>
<reference evidence="3 4" key="1">
    <citation type="journal article" date="2011" name="PLoS Genet.">
        <title>Genome sequencing and comparative transcriptomics of the model entomopathogenic fungi Metarhizium anisopliae and M. acridum.</title>
        <authorList>
            <person name="Gao Q."/>
            <person name="Jin K."/>
            <person name="Ying S.H."/>
            <person name="Zhang Y."/>
            <person name="Xiao G."/>
            <person name="Shang Y."/>
            <person name="Duan Z."/>
            <person name="Hu X."/>
            <person name="Xie X.Q."/>
            <person name="Zhou G."/>
            <person name="Peng G."/>
            <person name="Luo Z."/>
            <person name="Huang W."/>
            <person name="Wang B."/>
            <person name="Fang W."/>
            <person name="Wang S."/>
            <person name="Zhong Y."/>
            <person name="Ma L.J."/>
            <person name="St Leger R.J."/>
            <person name="Zhao G.P."/>
            <person name="Pei Y."/>
            <person name="Feng M.G."/>
            <person name="Xia Y."/>
            <person name="Wang C."/>
        </authorList>
    </citation>
    <scope>NUCLEOTIDE SEQUENCE [LARGE SCALE GENOMIC DNA]</scope>
    <source>
        <strain evidence="3 4">CQMa 102</strain>
    </source>
</reference>
<keyword evidence="4" id="KW-1185">Reference proteome</keyword>
<evidence type="ECO:0000256" key="2">
    <source>
        <dbReference type="SAM" id="MobiDB-lite"/>
    </source>
</evidence>
<dbReference type="STRING" id="655827.E9E6S2"/>
<dbReference type="PANTHER" id="PTHR35392">
    <property type="entry name" value="ZN(II)2CYS6 TRANSCRIPTION FACTOR (EUROFUNG)-RELATED-RELATED"/>
    <property type="match status" value="1"/>
</dbReference>
<accession>E9E6S2</accession>
<keyword evidence="1" id="KW-0539">Nucleus</keyword>
<evidence type="ECO:0008006" key="5">
    <source>
        <dbReference type="Google" id="ProtNLM"/>
    </source>
</evidence>
<dbReference type="PANTHER" id="PTHR35392:SF3">
    <property type="entry name" value="ZN(2)-C6 FUNGAL-TYPE DOMAIN-CONTAINING PROTEIN"/>
    <property type="match status" value="1"/>
</dbReference>
<organism evidence="4">
    <name type="scientific">Metarhizium acridum (strain CQMa 102)</name>
    <dbReference type="NCBI Taxonomy" id="655827"/>
    <lineage>
        <taxon>Eukaryota</taxon>
        <taxon>Fungi</taxon>
        <taxon>Dikarya</taxon>
        <taxon>Ascomycota</taxon>
        <taxon>Pezizomycotina</taxon>
        <taxon>Sordariomycetes</taxon>
        <taxon>Hypocreomycetidae</taxon>
        <taxon>Hypocreales</taxon>
        <taxon>Clavicipitaceae</taxon>
        <taxon>Metarhizium</taxon>
    </lineage>
</organism>
<dbReference type="InterPro" id="IPR036864">
    <property type="entry name" value="Zn2-C6_fun-type_DNA-bd_sf"/>
</dbReference>
<dbReference type="EMBL" id="GL698512">
    <property type="protein sequence ID" value="EFY88361.1"/>
    <property type="molecule type" value="Genomic_DNA"/>
</dbReference>
<dbReference type="InParanoid" id="E9E6S2"/>
<protein>
    <recommendedName>
        <fullName evidence="5">Tetratricopeptide repeat domain containing protein</fullName>
    </recommendedName>
</protein>
<dbReference type="HOGENOM" id="CLU_347172_0_0_1"/>
<dbReference type="AlphaFoldDB" id="E9E6S2"/>
<dbReference type="GO" id="GO:0008270">
    <property type="term" value="F:zinc ion binding"/>
    <property type="evidence" value="ECO:0007669"/>
    <property type="project" value="InterPro"/>
</dbReference>
<feature type="region of interest" description="Disordered" evidence="2">
    <location>
        <begin position="289"/>
        <end position="330"/>
    </location>
</feature>
<evidence type="ECO:0000313" key="4">
    <source>
        <dbReference type="Proteomes" id="UP000002499"/>
    </source>
</evidence>
<evidence type="ECO:0000313" key="3">
    <source>
        <dbReference type="EMBL" id="EFY88361.1"/>
    </source>
</evidence>
<name>E9E6S2_METAQ</name>
<dbReference type="InterPro" id="IPR052973">
    <property type="entry name" value="Fungal_sec-metab_reg_TF"/>
</dbReference>
<dbReference type="GO" id="GO:0000981">
    <property type="term" value="F:DNA-binding transcription factor activity, RNA polymerase II-specific"/>
    <property type="evidence" value="ECO:0007669"/>
    <property type="project" value="InterPro"/>
</dbReference>
<dbReference type="GeneID" id="19249881"/>
<evidence type="ECO:0000256" key="1">
    <source>
        <dbReference type="ARBA" id="ARBA00023242"/>
    </source>
</evidence>